<geneLocation type="plasmid" evidence="2 3">
    <name>unnamed_3</name>
</geneLocation>
<evidence type="ECO:0000313" key="2">
    <source>
        <dbReference type="EMBL" id="AWO76563.1"/>
    </source>
</evidence>
<organism evidence="2 3">
    <name type="scientific">Geobacillus thermoleovorans</name>
    <name type="common">Bacillus thermoleovorans</name>
    <dbReference type="NCBI Taxonomy" id="33941"/>
    <lineage>
        <taxon>Bacteria</taxon>
        <taxon>Bacillati</taxon>
        <taxon>Bacillota</taxon>
        <taxon>Bacilli</taxon>
        <taxon>Bacillales</taxon>
        <taxon>Anoxybacillaceae</taxon>
        <taxon>Geobacillus</taxon>
        <taxon>Geobacillus thermoleovorans group</taxon>
    </lineage>
</organism>
<reference evidence="3" key="1">
    <citation type="submission" date="2018-02" db="EMBL/GenBank/DDBJ databases">
        <title>The complete genome of bacterial strain SGAirxxxx.</title>
        <authorList>
            <person name="Schuster S.C."/>
        </authorList>
    </citation>
    <scope>NUCLEOTIDE SEQUENCE [LARGE SCALE GENOMIC DNA]</scope>
    <source>
        <strain evidence="3">SGAir0734</strain>
        <plasmid evidence="3">Plasmid unnamed_3</plasmid>
    </source>
</reference>
<keyword evidence="2" id="KW-0614">Plasmid</keyword>
<dbReference type="Proteomes" id="UP000246996">
    <property type="component" value="Plasmid unnamed_3"/>
</dbReference>
<feature type="coiled-coil region" evidence="1">
    <location>
        <begin position="137"/>
        <end position="184"/>
    </location>
</feature>
<gene>
    <name evidence="2" type="ORF">C1N76_18880</name>
</gene>
<proteinExistence type="predicted"/>
<dbReference type="AlphaFoldDB" id="A0A2Z3NCB5"/>
<accession>A0A2Z3NCB5</accession>
<keyword evidence="1" id="KW-0175">Coiled coil</keyword>
<protein>
    <submittedName>
        <fullName evidence="2">Uncharacterized protein</fullName>
    </submittedName>
</protein>
<name>A0A2Z3NCB5_GEOTH</name>
<evidence type="ECO:0000256" key="1">
    <source>
        <dbReference type="SAM" id="Coils"/>
    </source>
</evidence>
<dbReference type="RefSeq" id="WP_110107859.1">
    <property type="nucleotide sequence ID" value="NZ_CP027305.2"/>
</dbReference>
<sequence length="185" mass="21681">MGDEQKALDQLERLGFDNLSKKDQKVMLSLYEETGQPEKAINLKPEYAEEVVNDLISNQKYDDLRTLQSKIDNPVVNYEVAFLDKKWEDVVRLKDKVKMTERRENQLLSAYLHLGRMDEAKKLAAESPELSQKVQDFEMKKKQVEDLKMQVQQVQKNEKDAKKRDEQVKKLNEQIKQLEAAINNI</sequence>
<evidence type="ECO:0000313" key="3">
    <source>
        <dbReference type="Proteomes" id="UP000246996"/>
    </source>
</evidence>
<dbReference type="EMBL" id="CP027305">
    <property type="protein sequence ID" value="AWO76563.1"/>
    <property type="molecule type" value="Genomic_DNA"/>
</dbReference>